<keyword evidence="2" id="KW-1185">Reference proteome</keyword>
<organism evidence="1 2">
    <name type="scientific">Peltaster fructicola</name>
    <dbReference type="NCBI Taxonomy" id="286661"/>
    <lineage>
        <taxon>Eukaryota</taxon>
        <taxon>Fungi</taxon>
        <taxon>Dikarya</taxon>
        <taxon>Ascomycota</taxon>
        <taxon>Pezizomycotina</taxon>
        <taxon>Dothideomycetes</taxon>
        <taxon>Dothideomycetes incertae sedis</taxon>
        <taxon>Peltaster</taxon>
    </lineage>
</organism>
<evidence type="ECO:0000313" key="2">
    <source>
        <dbReference type="Proteomes" id="UP000503462"/>
    </source>
</evidence>
<gene>
    <name evidence="1" type="ORF">AMS68_003004</name>
</gene>
<protein>
    <submittedName>
        <fullName evidence="1">Uncharacterized protein</fullName>
    </submittedName>
</protein>
<sequence length="332" mass="38136">MATANDRGVRRAGYNAPTLQESVELINRNGMISNVSLCRLLDITQEQLLGDTYRKVREILRKDSPYDHDTEDRKITWWELTPSKKTVDLMAEVMTEIKDACPEIQRVYSNNEQSWIADDGQIQPYLSLVHYNRLVQSITRGQMVAINSNEALRSRAGDAAFDIRPRVKKLSTRKDEPFQAAQKRKRFGIKPLRAAPLYLVKHDAMEQWWNVAKDSEGREAGLDDNVDSVKMWKVVPSEHRTLAPHEDYNRSQIRYDLVKAQCAAAWPCKEHRLSFQATRDGENLNINDQATLNSALSKMQELQEESDQDYVIFVKTMKPKLVDGSRVKIESA</sequence>
<dbReference type="AlphaFoldDB" id="A0A6H0XRV2"/>
<accession>A0A6H0XRV2</accession>
<proteinExistence type="predicted"/>
<evidence type="ECO:0000313" key="1">
    <source>
        <dbReference type="EMBL" id="QIW97486.1"/>
    </source>
</evidence>
<reference evidence="1 2" key="1">
    <citation type="journal article" date="2016" name="Sci. Rep.">
        <title>Peltaster fructicola genome reveals evolution from an invasive phytopathogen to an ectophytic parasite.</title>
        <authorList>
            <person name="Xu C."/>
            <person name="Chen H."/>
            <person name="Gleason M.L."/>
            <person name="Xu J.R."/>
            <person name="Liu H."/>
            <person name="Zhang R."/>
            <person name="Sun G."/>
        </authorList>
    </citation>
    <scope>NUCLEOTIDE SEQUENCE [LARGE SCALE GENOMIC DNA]</scope>
    <source>
        <strain evidence="1 2">LNHT1506</strain>
    </source>
</reference>
<name>A0A6H0XRV2_9PEZI</name>
<dbReference type="EMBL" id="CP051140">
    <property type="protein sequence ID" value="QIW97486.1"/>
    <property type="molecule type" value="Genomic_DNA"/>
</dbReference>
<dbReference type="Proteomes" id="UP000503462">
    <property type="component" value="Chromosome 2"/>
</dbReference>